<dbReference type="AlphaFoldDB" id="A0A1D1VBJ7"/>
<dbReference type="EMBL" id="BDGG01000004">
    <property type="protein sequence ID" value="GAU97442.1"/>
    <property type="molecule type" value="Genomic_DNA"/>
</dbReference>
<dbReference type="Proteomes" id="UP000186922">
    <property type="component" value="Unassembled WGS sequence"/>
</dbReference>
<dbReference type="InterPro" id="IPR036638">
    <property type="entry name" value="HLH_DNA-bd_sf"/>
</dbReference>
<dbReference type="GO" id="GO:0005634">
    <property type="term" value="C:nucleus"/>
    <property type="evidence" value="ECO:0007669"/>
    <property type="project" value="TreeGrafter"/>
</dbReference>
<dbReference type="InterPro" id="IPR050359">
    <property type="entry name" value="bHLH_transcription_factors"/>
</dbReference>
<dbReference type="GO" id="GO:0046983">
    <property type="term" value="F:protein dimerization activity"/>
    <property type="evidence" value="ECO:0007669"/>
    <property type="project" value="InterPro"/>
</dbReference>
<dbReference type="GO" id="GO:0003700">
    <property type="term" value="F:DNA-binding transcription factor activity"/>
    <property type="evidence" value="ECO:0007669"/>
    <property type="project" value="TreeGrafter"/>
</dbReference>
<organism evidence="3 4">
    <name type="scientific">Ramazzottius varieornatus</name>
    <name type="common">Water bear</name>
    <name type="synonym">Tardigrade</name>
    <dbReference type="NCBI Taxonomy" id="947166"/>
    <lineage>
        <taxon>Eukaryota</taxon>
        <taxon>Metazoa</taxon>
        <taxon>Ecdysozoa</taxon>
        <taxon>Tardigrada</taxon>
        <taxon>Eutardigrada</taxon>
        <taxon>Parachela</taxon>
        <taxon>Hypsibioidea</taxon>
        <taxon>Ramazzottiidae</taxon>
        <taxon>Ramazzottius</taxon>
    </lineage>
</organism>
<feature type="region of interest" description="Disordered" evidence="1">
    <location>
        <begin position="105"/>
        <end position="150"/>
    </location>
</feature>
<dbReference type="InterPro" id="IPR011598">
    <property type="entry name" value="bHLH_dom"/>
</dbReference>
<dbReference type="OrthoDB" id="10039134at2759"/>
<evidence type="ECO:0000313" key="3">
    <source>
        <dbReference type="EMBL" id="GAU97442.1"/>
    </source>
</evidence>
<evidence type="ECO:0000313" key="4">
    <source>
        <dbReference type="Proteomes" id="UP000186922"/>
    </source>
</evidence>
<dbReference type="SMART" id="SM00353">
    <property type="entry name" value="HLH"/>
    <property type="match status" value="1"/>
</dbReference>
<dbReference type="STRING" id="947166.A0A1D1VBJ7"/>
<dbReference type="CDD" id="cd11390">
    <property type="entry name" value="bHLH_TS"/>
    <property type="match status" value="1"/>
</dbReference>
<keyword evidence="4" id="KW-1185">Reference proteome</keyword>
<evidence type="ECO:0000259" key="2">
    <source>
        <dbReference type="PROSITE" id="PS50888"/>
    </source>
</evidence>
<protein>
    <recommendedName>
        <fullName evidence="2">BHLH domain-containing protein</fullName>
    </recommendedName>
</protein>
<feature type="domain" description="BHLH" evidence="2">
    <location>
        <begin position="41"/>
        <end position="95"/>
    </location>
</feature>
<dbReference type="SUPFAM" id="SSF47459">
    <property type="entry name" value="HLH, helix-loop-helix DNA-binding domain"/>
    <property type="match status" value="1"/>
</dbReference>
<dbReference type="GO" id="GO:0061564">
    <property type="term" value="P:axon development"/>
    <property type="evidence" value="ECO:0007669"/>
    <property type="project" value="TreeGrafter"/>
</dbReference>
<proteinExistence type="predicted"/>
<comment type="caution">
    <text evidence="3">The sequence shown here is derived from an EMBL/GenBank/DDBJ whole genome shotgun (WGS) entry which is preliminary data.</text>
</comment>
<dbReference type="GO" id="GO:0070888">
    <property type="term" value="F:E-box binding"/>
    <property type="evidence" value="ECO:0007669"/>
    <property type="project" value="TreeGrafter"/>
</dbReference>
<gene>
    <name evidence="3" type="primary">RvY_08733-1</name>
    <name evidence="3" type="synonym">RvY_08733.1</name>
    <name evidence="3" type="ORF">RvY_08733</name>
</gene>
<dbReference type="Gene3D" id="4.10.280.10">
    <property type="entry name" value="Helix-loop-helix DNA-binding domain"/>
    <property type="match status" value="1"/>
</dbReference>
<accession>A0A1D1VBJ7</accession>
<evidence type="ECO:0000256" key="1">
    <source>
        <dbReference type="SAM" id="MobiDB-lite"/>
    </source>
</evidence>
<name>A0A1D1VBJ7_RAMVA</name>
<dbReference type="Pfam" id="PF00010">
    <property type="entry name" value="HLH"/>
    <property type="match status" value="1"/>
</dbReference>
<dbReference type="GO" id="GO:0007423">
    <property type="term" value="P:sensory organ development"/>
    <property type="evidence" value="ECO:0007669"/>
    <property type="project" value="TreeGrafter"/>
</dbReference>
<sequence length="150" mass="16683">MEEQPSAGDLAQPWNRRIALDTATTRTEPLGHLNEEVSSPINGSTATLRERSRMHALNTAFDQLRAVVPRSNLADHQRLSKIATLRLAIHYINALFDILKASGGLSRPLLDQTPRPVRKGRKPTKTTSQRPTARKKPSRPSPRVSETGYT</sequence>
<dbReference type="PANTHER" id="PTHR19290">
    <property type="entry name" value="BASIC HELIX-LOOP-HELIX PROTEIN NEUROGENIN-RELATED"/>
    <property type="match status" value="1"/>
</dbReference>
<dbReference type="GO" id="GO:0045944">
    <property type="term" value="P:positive regulation of transcription by RNA polymerase II"/>
    <property type="evidence" value="ECO:0007669"/>
    <property type="project" value="TreeGrafter"/>
</dbReference>
<dbReference type="PROSITE" id="PS50888">
    <property type="entry name" value="BHLH"/>
    <property type="match status" value="1"/>
</dbReference>
<reference evidence="3 4" key="1">
    <citation type="journal article" date="2016" name="Nat. Commun.">
        <title>Extremotolerant tardigrade genome and improved radiotolerance of human cultured cells by tardigrade-unique protein.</title>
        <authorList>
            <person name="Hashimoto T."/>
            <person name="Horikawa D.D."/>
            <person name="Saito Y."/>
            <person name="Kuwahara H."/>
            <person name="Kozuka-Hata H."/>
            <person name="Shin-I T."/>
            <person name="Minakuchi Y."/>
            <person name="Ohishi K."/>
            <person name="Motoyama A."/>
            <person name="Aizu T."/>
            <person name="Enomoto A."/>
            <person name="Kondo K."/>
            <person name="Tanaka S."/>
            <person name="Hara Y."/>
            <person name="Koshikawa S."/>
            <person name="Sagara H."/>
            <person name="Miura T."/>
            <person name="Yokobori S."/>
            <person name="Miyagawa K."/>
            <person name="Suzuki Y."/>
            <person name="Kubo T."/>
            <person name="Oyama M."/>
            <person name="Kohara Y."/>
            <person name="Fujiyama A."/>
            <person name="Arakawa K."/>
            <person name="Katayama T."/>
            <person name="Toyoda A."/>
            <person name="Kunieda T."/>
        </authorList>
    </citation>
    <scope>NUCLEOTIDE SEQUENCE [LARGE SCALE GENOMIC DNA]</scope>
    <source>
        <strain evidence="3 4">YOKOZUNA-1</strain>
    </source>
</reference>